<feature type="domain" description="Fibronectin type-III" evidence="3">
    <location>
        <begin position="360"/>
        <end position="460"/>
    </location>
</feature>
<sequence length="487" mass="54447">MAGMVSPGCSVVLNTIQTIYKLVSDMRFVDKLRDDILRKMEDIESHVQKISNHSDENFIAMMKTVLKATEVRLNACHLSCLDVTQQWSSTKFFFSASNRVTLTNILAELTSINENLATQMLCALSEQSSRNMALSRKERMEIKRVAAYPSAGVYKIKDGVLKSPAALSKPVVDIEGNQMIISWEDNDNSSGSVEMYEVLLDDSTDDMIPVGPDYNKISIGPPRIEPGKIYNIQVRAINGNGPGEWSEQTIARFKTTPPNRPDAPKVVPGYNDARVFTKVPEIEESNGDPVHQIIVEYCEYDNSSKWYTRHFPVKEQPSTLTSKIRGLSPDSRYSIRVTLVNESGNSAPSEAVNVWTQIPVPGKPINVRQSSKVAKDMLKIRWDPPNIEDAGLFVQQYEVRYTKRKNEFDGIETKFIYTKKLSATAKGLASNTKYAFYVKAMNNKGEFDGSVRIEAETKSALAIAKKADSDQSGEDDESLLVEIDSRV</sequence>
<evidence type="ECO:0000259" key="3">
    <source>
        <dbReference type="PROSITE" id="PS50853"/>
    </source>
</evidence>
<dbReference type="InterPro" id="IPR013783">
    <property type="entry name" value="Ig-like_fold"/>
</dbReference>
<organism evidence="4">
    <name type="scientific">Amphimedon queenslandica</name>
    <name type="common">Sponge</name>
    <dbReference type="NCBI Taxonomy" id="400682"/>
    <lineage>
        <taxon>Eukaryota</taxon>
        <taxon>Metazoa</taxon>
        <taxon>Porifera</taxon>
        <taxon>Demospongiae</taxon>
        <taxon>Heteroscleromorpha</taxon>
        <taxon>Haplosclerida</taxon>
        <taxon>Niphatidae</taxon>
        <taxon>Amphimedon</taxon>
    </lineage>
</organism>
<dbReference type="InterPro" id="IPR036116">
    <property type="entry name" value="FN3_sf"/>
</dbReference>
<dbReference type="EnsemblMetazoa" id="Aqu2.1.12608_001">
    <property type="protein sequence ID" value="Aqu2.1.12608_001"/>
    <property type="gene ID" value="Aqu2.1.12608"/>
</dbReference>
<dbReference type="PROSITE" id="PS50853">
    <property type="entry name" value="FN3"/>
    <property type="match status" value="3"/>
</dbReference>
<reference evidence="4" key="1">
    <citation type="submission" date="2017-05" db="UniProtKB">
        <authorList>
            <consortium name="EnsemblMetazoa"/>
        </authorList>
    </citation>
    <scope>IDENTIFICATION</scope>
</reference>
<dbReference type="Pfam" id="PF00041">
    <property type="entry name" value="fn3"/>
    <property type="match status" value="2"/>
</dbReference>
<feature type="domain" description="Fibronectin type-III" evidence="3">
    <location>
        <begin position="257"/>
        <end position="359"/>
    </location>
</feature>
<dbReference type="CDD" id="cd00063">
    <property type="entry name" value="FN3"/>
    <property type="match status" value="3"/>
</dbReference>
<dbReference type="InterPro" id="IPR003961">
    <property type="entry name" value="FN3_dom"/>
</dbReference>
<evidence type="ECO:0000313" key="4">
    <source>
        <dbReference type="EnsemblMetazoa" id="Aqu2.1.12608_001"/>
    </source>
</evidence>
<dbReference type="SMART" id="SM00060">
    <property type="entry name" value="FN3"/>
    <property type="match status" value="3"/>
</dbReference>
<feature type="domain" description="Fibronectin type-III" evidence="3">
    <location>
        <begin position="163"/>
        <end position="256"/>
    </location>
</feature>
<dbReference type="InParanoid" id="A0A1X7TDR2"/>
<feature type="region of interest" description="Disordered" evidence="2">
    <location>
        <begin position="464"/>
        <end position="487"/>
    </location>
</feature>
<dbReference type="PANTHER" id="PTHR13817:SF73">
    <property type="entry name" value="FIBRONECTIN TYPE-III DOMAIN-CONTAINING PROTEIN"/>
    <property type="match status" value="1"/>
</dbReference>
<keyword evidence="1" id="KW-0677">Repeat</keyword>
<dbReference type="eggNOG" id="KOG0613">
    <property type="taxonomic scope" value="Eukaryota"/>
</dbReference>
<protein>
    <recommendedName>
        <fullName evidence="3">Fibronectin type-III domain-containing protein</fullName>
    </recommendedName>
</protein>
<dbReference type="STRING" id="400682.A0A1X7TDR2"/>
<dbReference type="SUPFAM" id="SSF49265">
    <property type="entry name" value="Fibronectin type III"/>
    <property type="match status" value="2"/>
</dbReference>
<dbReference type="InterPro" id="IPR050964">
    <property type="entry name" value="Striated_Muscle_Regulatory"/>
</dbReference>
<dbReference type="AlphaFoldDB" id="A0A1X7TDR2"/>
<accession>A0A1X7TDR2</accession>
<dbReference type="PANTHER" id="PTHR13817">
    <property type="entry name" value="TITIN"/>
    <property type="match status" value="1"/>
</dbReference>
<evidence type="ECO:0000256" key="1">
    <source>
        <dbReference type="ARBA" id="ARBA00022737"/>
    </source>
</evidence>
<proteinExistence type="predicted"/>
<dbReference type="Gene3D" id="2.60.40.10">
    <property type="entry name" value="Immunoglobulins"/>
    <property type="match status" value="3"/>
</dbReference>
<name>A0A1X7TDR2_AMPQE</name>
<evidence type="ECO:0000256" key="2">
    <source>
        <dbReference type="SAM" id="MobiDB-lite"/>
    </source>
</evidence>